<evidence type="ECO:0000256" key="7">
    <source>
        <dbReference type="ARBA" id="ARBA00023136"/>
    </source>
</evidence>
<evidence type="ECO:0000256" key="3">
    <source>
        <dbReference type="ARBA" id="ARBA00022473"/>
    </source>
</evidence>
<dbReference type="InterPro" id="IPR009038">
    <property type="entry name" value="GOLD_dom"/>
</dbReference>
<dbReference type="Pfam" id="PF01105">
    <property type="entry name" value="EMP24_GP25L"/>
    <property type="match status" value="1"/>
</dbReference>
<organism evidence="13 14">
    <name type="scientific">Anopheles melas</name>
    <dbReference type="NCBI Taxonomy" id="34690"/>
    <lineage>
        <taxon>Eukaryota</taxon>
        <taxon>Metazoa</taxon>
        <taxon>Ecdysozoa</taxon>
        <taxon>Arthropoda</taxon>
        <taxon>Hexapoda</taxon>
        <taxon>Insecta</taxon>
        <taxon>Pterygota</taxon>
        <taxon>Neoptera</taxon>
        <taxon>Endopterygota</taxon>
        <taxon>Diptera</taxon>
        <taxon>Nematocera</taxon>
        <taxon>Culicoidea</taxon>
        <taxon>Culicidae</taxon>
        <taxon>Anophelinae</taxon>
        <taxon>Anopheles</taxon>
    </lineage>
</organism>
<evidence type="ECO:0000256" key="6">
    <source>
        <dbReference type="ARBA" id="ARBA00022989"/>
    </source>
</evidence>
<comment type="similarity">
    <text evidence="2 9">Belongs to the EMP24/GP25L family.</text>
</comment>
<protein>
    <recommendedName>
        <fullName evidence="12">GOLD domain-containing protein</fullName>
    </recommendedName>
</protein>
<evidence type="ECO:0000256" key="8">
    <source>
        <dbReference type="ARBA" id="ARBA00037847"/>
    </source>
</evidence>
<evidence type="ECO:0000256" key="10">
    <source>
        <dbReference type="SAM" id="Phobius"/>
    </source>
</evidence>
<keyword evidence="6 10" id="KW-1133">Transmembrane helix</keyword>
<dbReference type="Proteomes" id="UP000075902">
    <property type="component" value="Unassembled WGS sequence"/>
</dbReference>
<dbReference type="GO" id="GO:0012505">
    <property type="term" value="C:endomembrane system"/>
    <property type="evidence" value="ECO:0007669"/>
    <property type="project" value="UniProtKB-SubCell"/>
</dbReference>
<keyword evidence="3" id="KW-0217">Developmental protein</keyword>
<evidence type="ECO:0000256" key="9">
    <source>
        <dbReference type="RuleBase" id="RU003827"/>
    </source>
</evidence>
<keyword evidence="4 9" id="KW-0812">Transmembrane</keyword>
<dbReference type="STRING" id="34690.A0A182THR4"/>
<dbReference type="PROSITE" id="PS50866">
    <property type="entry name" value="GOLD"/>
    <property type="match status" value="1"/>
</dbReference>
<dbReference type="SUPFAM" id="SSF101576">
    <property type="entry name" value="Supernatant protein factor (SPF), C-terminal domain"/>
    <property type="match status" value="1"/>
</dbReference>
<evidence type="ECO:0000256" key="1">
    <source>
        <dbReference type="ARBA" id="ARBA00004479"/>
    </source>
</evidence>
<evidence type="ECO:0000256" key="4">
    <source>
        <dbReference type="ARBA" id="ARBA00022692"/>
    </source>
</evidence>
<feature type="chain" id="PRO_5008136864" description="GOLD domain-containing protein" evidence="11">
    <location>
        <begin position="22"/>
        <end position="236"/>
    </location>
</feature>
<dbReference type="PANTHER" id="PTHR22811">
    <property type="entry name" value="TRANSMEMBRANE EMP24 DOMAIN-CONTAINING PROTEIN"/>
    <property type="match status" value="1"/>
</dbReference>
<proteinExistence type="inferred from homology"/>
<feature type="domain" description="GOLD" evidence="12">
    <location>
        <begin position="31"/>
        <end position="144"/>
    </location>
</feature>
<evidence type="ECO:0000259" key="12">
    <source>
        <dbReference type="PROSITE" id="PS50866"/>
    </source>
</evidence>
<evidence type="ECO:0000256" key="11">
    <source>
        <dbReference type="SAM" id="SignalP"/>
    </source>
</evidence>
<dbReference type="EnsemblMetazoa" id="AMEC002522-RA">
    <property type="protein sequence ID" value="AMEC002522-PA"/>
    <property type="gene ID" value="AMEC002522"/>
</dbReference>
<accession>A0A182THR4</accession>
<evidence type="ECO:0000256" key="5">
    <source>
        <dbReference type="ARBA" id="ARBA00022729"/>
    </source>
</evidence>
<name>A0A182THR4_9DIPT</name>
<dbReference type="GO" id="GO:0016020">
    <property type="term" value="C:membrane"/>
    <property type="evidence" value="ECO:0007669"/>
    <property type="project" value="UniProtKB-SubCell"/>
</dbReference>
<keyword evidence="5 11" id="KW-0732">Signal</keyword>
<evidence type="ECO:0000313" key="14">
    <source>
        <dbReference type="Proteomes" id="UP000075902"/>
    </source>
</evidence>
<dbReference type="SMART" id="SM01190">
    <property type="entry name" value="EMP24_GP25L"/>
    <property type="match status" value="1"/>
</dbReference>
<dbReference type="InterPro" id="IPR036598">
    <property type="entry name" value="GOLD_dom_sf"/>
</dbReference>
<dbReference type="AlphaFoldDB" id="A0A182THR4"/>
<keyword evidence="7 10" id="KW-0472">Membrane</keyword>
<dbReference type="InterPro" id="IPR015720">
    <property type="entry name" value="Emp24-like"/>
</dbReference>
<reference evidence="13" key="2">
    <citation type="submission" date="2020-05" db="UniProtKB">
        <authorList>
            <consortium name="EnsemblMetazoa"/>
        </authorList>
    </citation>
    <scope>IDENTIFICATION</scope>
    <source>
        <strain evidence="13">CM1001059</strain>
    </source>
</reference>
<feature type="transmembrane region" description="Helical" evidence="10">
    <location>
        <begin position="204"/>
        <end position="226"/>
    </location>
</feature>
<evidence type="ECO:0000313" key="13">
    <source>
        <dbReference type="EnsemblMetazoa" id="AMEC002522-PA"/>
    </source>
</evidence>
<feature type="signal peptide" evidence="11">
    <location>
        <begin position="1"/>
        <end position="21"/>
    </location>
</feature>
<sequence length="236" mass="27180">MNFLLNFLVWFLFLCVVPIRGYFITVDPHSEECFFDRAEAGTKLGRQCLQHIQYNLFGSVHIDEELTWPDLSYITGLMFETVEGGFLDIEVRISGPDQKVIYQGEKESSGKYTFSAYETGIYHYCFSNKMSTLTPKVVMFSMEIGEAPKGTVGAVNEGEAGHTKLEDMIRELSGTLTSIKHEQDYMHVRDRIHRSINESTNSRVVMWSFFEAIVLIVMTVGQVYYLKRFFEVKRVV</sequence>
<comment type="subcellular location">
    <subcellularLocation>
        <location evidence="8">Endomembrane system</location>
        <topology evidence="8">Single-pass membrane protein</topology>
    </subcellularLocation>
    <subcellularLocation>
        <location evidence="1 9">Membrane</location>
        <topology evidence="1 9">Single-pass type I membrane protein</topology>
    </subcellularLocation>
</comment>
<evidence type="ECO:0000256" key="2">
    <source>
        <dbReference type="ARBA" id="ARBA00007104"/>
    </source>
</evidence>
<dbReference type="VEuPathDB" id="VectorBase:AMEC002522"/>
<reference evidence="14" key="1">
    <citation type="submission" date="2014-01" db="EMBL/GenBank/DDBJ databases">
        <title>The Genome Sequence of Anopheles melas CM1001059_A (V2).</title>
        <authorList>
            <consortium name="The Broad Institute Genomics Platform"/>
            <person name="Neafsey D.E."/>
            <person name="Besansky N."/>
            <person name="Howell P."/>
            <person name="Walton C."/>
            <person name="Young S.K."/>
            <person name="Zeng Q."/>
            <person name="Gargeya S."/>
            <person name="Fitzgerald M."/>
            <person name="Haas B."/>
            <person name="Abouelleil A."/>
            <person name="Allen A.W."/>
            <person name="Alvarado L."/>
            <person name="Arachchi H.M."/>
            <person name="Berlin A.M."/>
            <person name="Chapman S.B."/>
            <person name="Gainer-Dewar J."/>
            <person name="Goldberg J."/>
            <person name="Griggs A."/>
            <person name="Gujja S."/>
            <person name="Hansen M."/>
            <person name="Howarth C."/>
            <person name="Imamovic A."/>
            <person name="Ireland A."/>
            <person name="Larimer J."/>
            <person name="McCowan C."/>
            <person name="Murphy C."/>
            <person name="Pearson M."/>
            <person name="Poon T.W."/>
            <person name="Priest M."/>
            <person name="Roberts A."/>
            <person name="Saif S."/>
            <person name="Shea T."/>
            <person name="Sisk P."/>
            <person name="Sykes S."/>
            <person name="Wortman J."/>
            <person name="Nusbaum C."/>
            <person name="Birren B."/>
        </authorList>
    </citation>
    <scope>NUCLEOTIDE SEQUENCE [LARGE SCALE GENOMIC DNA]</scope>
    <source>
        <strain evidence="14">CM1001059</strain>
    </source>
</reference>
<keyword evidence="14" id="KW-1185">Reference proteome</keyword>